<dbReference type="Proteomes" id="UP001470230">
    <property type="component" value="Unassembled WGS sequence"/>
</dbReference>
<feature type="compositionally biased region" description="Basic and acidic residues" evidence="1">
    <location>
        <begin position="232"/>
        <end position="241"/>
    </location>
</feature>
<evidence type="ECO:0000256" key="2">
    <source>
        <dbReference type="SAM" id="Phobius"/>
    </source>
</evidence>
<name>A0ABR2IM93_9EUKA</name>
<feature type="transmembrane region" description="Helical" evidence="2">
    <location>
        <begin position="361"/>
        <end position="381"/>
    </location>
</feature>
<reference evidence="3 4" key="1">
    <citation type="submission" date="2024-04" db="EMBL/GenBank/DDBJ databases">
        <title>Tritrichomonas musculus Genome.</title>
        <authorList>
            <person name="Alves-Ferreira E."/>
            <person name="Grigg M."/>
            <person name="Lorenzi H."/>
            <person name="Galac M."/>
        </authorList>
    </citation>
    <scope>NUCLEOTIDE SEQUENCE [LARGE SCALE GENOMIC DNA]</scope>
    <source>
        <strain evidence="3 4">EAF2021</strain>
    </source>
</reference>
<feature type="transmembrane region" description="Helical" evidence="2">
    <location>
        <begin position="328"/>
        <end position="349"/>
    </location>
</feature>
<proteinExistence type="predicted"/>
<feature type="transmembrane region" description="Helical" evidence="2">
    <location>
        <begin position="40"/>
        <end position="60"/>
    </location>
</feature>
<protein>
    <submittedName>
        <fullName evidence="3">Uncharacterized protein</fullName>
    </submittedName>
</protein>
<keyword evidence="4" id="KW-1185">Reference proteome</keyword>
<organism evidence="3 4">
    <name type="scientific">Tritrichomonas musculus</name>
    <dbReference type="NCBI Taxonomy" id="1915356"/>
    <lineage>
        <taxon>Eukaryota</taxon>
        <taxon>Metamonada</taxon>
        <taxon>Parabasalia</taxon>
        <taxon>Tritrichomonadida</taxon>
        <taxon>Tritrichomonadidae</taxon>
        <taxon>Tritrichomonas</taxon>
    </lineage>
</organism>
<sequence>MDAYSIMDLFGGRPKYTIAHPKSECQPIVQLTIYTFLYEWISLFSKSIVHLIFSILANLSDFGFIQVLFMLCISVVKDFCSFAVSLFTFFSSIVSGNENEDNEEEVKILKSILNIKELTIESLNESIISGFFVYSPMRIIFKANHLEFSFLEANLLYLMVLTVLIGVMIFCLTKKLYLAWISIIFEIILLLLIFLYFDLIYQFIKYRLKRRNVEKTPSDIENVQEIENAQKNQKDKMEETQHSQNETLDSINEEDNYSDESNISNIEEDNNSDPLNNDTNSKENSDISLSSEDSTKVDISSKILTMLKISSYQGLLSSSRLKNEPISIIFFILANALIILALQLYSIIYPFIQKKFGAGNFVLYLFVKLVFFKKNLCFNFIDSIIFFKRMLKTFDETLSKVIYVVVLLLHFLFLVSFIVFYLLFGKYVFPTIDDALYTENNIYWIKNSYNQRLPSESFCYAQSKIDGSLKTEDFAMLTTLPRLYNINKDGKCYIKPSMRGLFNTTMKYIFGKNYENDGIEIFCKDLDNYITLIVRSDKILNLTLNSFADKGKIKLLDKQFKIDNIDYFKEHPIGELPDEGKNLLKIYEQCSSQKGSENCEKEWDIFTQYYWTNMYSKDYVDIPGFEKYQITLNSSTIIQPSFIDPNGQPNAGTHYIIGGSYENKIGIGLYIEALGKKYVPLFFQNIIFFYSLISNLLREVFIKFDWFNSKLVYIDFTSQKDMSKLTELYAQFNFSHNSLFTIGHSISATEMKGVSSISNIPGIVFEATEVDNLNNFKVNPSFQKNDRGKYQIINVYSEGNFFTGNDEKCIVNGKLPKRYYFPNVYDTACLTIISCSETMRYIPFCHQVLKKTVNESIEEFNKSFKAYNNQYGY</sequence>
<accession>A0ABR2IM93</accession>
<evidence type="ECO:0000313" key="4">
    <source>
        <dbReference type="Proteomes" id="UP001470230"/>
    </source>
</evidence>
<keyword evidence="2" id="KW-0472">Membrane</keyword>
<feature type="transmembrane region" description="Helical" evidence="2">
    <location>
        <begin position="153"/>
        <end position="172"/>
    </location>
</feature>
<feature type="region of interest" description="Disordered" evidence="1">
    <location>
        <begin position="230"/>
        <end position="289"/>
    </location>
</feature>
<feature type="transmembrane region" description="Helical" evidence="2">
    <location>
        <begin position="178"/>
        <end position="201"/>
    </location>
</feature>
<feature type="transmembrane region" description="Helical" evidence="2">
    <location>
        <begin position="401"/>
        <end position="424"/>
    </location>
</feature>
<evidence type="ECO:0000256" key="1">
    <source>
        <dbReference type="SAM" id="MobiDB-lite"/>
    </source>
</evidence>
<gene>
    <name evidence="3" type="ORF">M9Y10_010542</name>
</gene>
<evidence type="ECO:0000313" key="3">
    <source>
        <dbReference type="EMBL" id="KAK8865013.1"/>
    </source>
</evidence>
<dbReference type="EMBL" id="JAPFFF010000016">
    <property type="protein sequence ID" value="KAK8865013.1"/>
    <property type="molecule type" value="Genomic_DNA"/>
</dbReference>
<comment type="caution">
    <text evidence="3">The sequence shown here is derived from an EMBL/GenBank/DDBJ whole genome shotgun (WGS) entry which is preliminary data.</text>
</comment>
<keyword evidence="2" id="KW-1133">Transmembrane helix</keyword>
<keyword evidence="2" id="KW-0812">Transmembrane</keyword>